<dbReference type="Gene3D" id="3.40.50.1820">
    <property type="entry name" value="alpha/beta hydrolase"/>
    <property type="match status" value="1"/>
</dbReference>
<protein>
    <recommendedName>
        <fullName evidence="3">Lysin B</fullName>
    </recommendedName>
</protein>
<evidence type="ECO:0000313" key="2">
    <source>
        <dbReference type="Proteomes" id="UP001187143"/>
    </source>
</evidence>
<dbReference type="Proteomes" id="UP001187143">
    <property type="component" value="Unassembled WGS sequence"/>
</dbReference>
<dbReference type="RefSeq" id="WP_317727127.1">
    <property type="nucleotide sequence ID" value="NZ_JAWLLC010000002.1"/>
</dbReference>
<dbReference type="InterPro" id="IPR036365">
    <property type="entry name" value="PGBD-like_sf"/>
</dbReference>
<comment type="caution">
    <text evidence="1">The sequence shown here is derived from an EMBL/GenBank/DDBJ whole genome shotgun (WGS) entry which is preliminary data.</text>
</comment>
<organism evidence="1 2">
    <name type="scientific">Mycobacterium intracellulare</name>
    <dbReference type="NCBI Taxonomy" id="1767"/>
    <lineage>
        <taxon>Bacteria</taxon>
        <taxon>Bacillati</taxon>
        <taxon>Actinomycetota</taxon>
        <taxon>Actinomycetes</taxon>
        <taxon>Mycobacteriales</taxon>
        <taxon>Mycobacteriaceae</taxon>
        <taxon>Mycobacterium</taxon>
        <taxon>Mycobacterium avium complex (MAC)</taxon>
    </lineage>
</organism>
<dbReference type="InterPro" id="IPR029058">
    <property type="entry name" value="AB_hydrolase_fold"/>
</dbReference>
<dbReference type="Gene3D" id="1.10.101.10">
    <property type="entry name" value="PGBD-like superfamily/PGBD"/>
    <property type="match status" value="1"/>
</dbReference>
<proteinExistence type="predicted"/>
<accession>A0AAE4R7V6</accession>
<dbReference type="AlphaFoldDB" id="A0AAE4R7V6"/>
<dbReference type="EMBL" id="JAWLLD010000001">
    <property type="protein sequence ID" value="MDV7010819.1"/>
    <property type="molecule type" value="Genomic_DNA"/>
</dbReference>
<reference evidence="1" key="1">
    <citation type="submission" date="2023-10" db="EMBL/GenBank/DDBJ databases">
        <title>Characterization and genome sequence of Mycobacterium intracellulare ABSURDO, a novel pathogenic isolate with three colony morphotypes that vary in growth and acid-fastness.</title>
        <authorList>
            <person name="Jude B.A."/>
            <person name="Robinson R.T."/>
        </authorList>
    </citation>
    <scope>NUCLEOTIDE SEQUENCE</scope>
    <source>
        <strain evidence="1">ABSURDO Component B</strain>
    </source>
</reference>
<gene>
    <name evidence="1" type="ORF">R4F53_00670</name>
</gene>
<name>A0AAE4R7V6_MYCIT</name>
<evidence type="ECO:0008006" key="3">
    <source>
        <dbReference type="Google" id="ProtNLM"/>
    </source>
</evidence>
<dbReference type="InterPro" id="IPR036366">
    <property type="entry name" value="PGBDSf"/>
</dbReference>
<sequence>MPLPYKPEDSGQEILNWQNWFQRAYRSYAPPATGVYDAASAAATRELQRRLALPITGTFDWTTASHAGFRVPRHLGIVFRGTGGVIGLDYVSRVLQAVSDLVEEVNPNWPATMGGIPVGTAGSTSDPSMQHAVTIAFEDAKRIFLARRAANPNIKVVVGGYSAGAVAAAKFREWLLTYYPENYLCSFSIGDPTRPAGGCYFAGTPTPGRGISSWRYGDVKDWRHCWLAQPGDMYTAVPDNATGDVLQDGYDGITNVELSDPLTTAQTIIQMILRIMADSGIGLPSIATSVLTGPAGIVSWLIPFLISALKGLVDGISGKNLGANGPSAEAGVEAAMIGLKFVADNPPTRAHITYEFGEVWPGQTYLGLAIQHVRDYASRVLPT</sequence>
<evidence type="ECO:0000313" key="1">
    <source>
        <dbReference type="EMBL" id="MDV7010819.1"/>
    </source>
</evidence>
<dbReference type="SUPFAM" id="SSF47090">
    <property type="entry name" value="PGBD-like"/>
    <property type="match status" value="1"/>
</dbReference>
<dbReference type="SUPFAM" id="SSF53474">
    <property type="entry name" value="alpha/beta-Hydrolases"/>
    <property type="match status" value="1"/>
</dbReference>